<gene>
    <name evidence="4" type="ORF">V6N11_022137</name>
</gene>
<feature type="repeat" description="PPR" evidence="3">
    <location>
        <begin position="397"/>
        <end position="431"/>
    </location>
</feature>
<dbReference type="Proteomes" id="UP001396334">
    <property type="component" value="Unassembled WGS sequence"/>
</dbReference>
<dbReference type="Gene3D" id="1.25.40.10">
    <property type="entry name" value="Tetratricopeptide repeat domain"/>
    <property type="match status" value="4"/>
</dbReference>
<organism evidence="4 5">
    <name type="scientific">Hibiscus sabdariffa</name>
    <name type="common">roselle</name>
    <dbReference type="NCBI Taxonomy" id="183260"/>
    <lineage>
        <taxon>Eukaryota</taxon>
        <taxon>Viridiplantae</taxon>
        <taxon>Streptophyta</taxon>
        <taxon>Embryophyta</taxon>
        <taxon>Tracheophyta</taxon>
        <taxon>Spermatophyta</taxon>
        <taxon>Magnoliopsida</taxon>
        <taxon>eudicotyledons</taxon>
        <taxon>Gunneridae</taxon>
        <taxon>Pentapetalae</taxon>
        <taxon>rosids</taxon>
        <taxon>malvids</taxon>
        <taxon>Malvales</taxon>
        <taxon>Malvaceae</taxon>
        <taxon>Malvoideae</taxon>
        <taxon>Hibiscus</taxon>
    </lineage>
</organism>
<comment type="caution">
    <text evidence="4">The sequence shown here is derived from an EMBL/GenBank/DDBJ whole genome shotgun (WGS) entry which is preliminary data.</text>
</comment>
<comment type="similarity">
    <text evidence="1">Belongs to the PPR family. P subfamily.</text>
</comment>
<dbReference type="EMBL" id="JBBPBN010000005">
    <property type="protein sequence ID" value="KAK9037218.1"/>
    <property type="molecule type" value="Genomic_DNA"/>
</dbReference>
<dbReference type="InterPro" id="IPR050667">
    <property type="entry name" value="PPR-containing_protein"/>
</dbReference>
<keyword evidence="5" id="KW-1185">Reference proteome</keyword>
<dbReference type="Pfam" id="PF13041">
    <property type="entry name" value="PPR_2"/>
    <property type="match status" value="2"/>
</dbReference>
<feature type="repeat" description="PPR" evidence="3">
    <location>
        <begin position="502"/>
        <end position="536"/>
    </location>
</feature>
<dbReference type="NCBIfam" id="TIGR00756">
    <property type="entry name" value="PPR"/>
    <property type="match status" value="4"/>
</dbReference>
<name>A0ABR2TI92_9ROSI</name>
<proteinExistence type="inferred from homology"/>
<evidence type="ECO:0000256" key="3">
    <source>
        <dbReference type="PROSITE-ProRule" id="PRU00708"/>
    </source>
</evidence>
<evidence type="ECO:0000256" key="2">
    <source>
        <dbReference type="ARBA" id="ARBA00022737"/>
    </source>
</evidence>
<dbReference type="PANTHER" id="PTHR47939:SF2">
    <property type="entry name" value="OS03G0782900 PROTEIN"/>
    <property type="match status" value="1"/>
</dbReference>
<accession>A0ABR2TI92</accession>
<protein>
    <recommendedName>
        <fullName evidence="6">Pentatricopeptide repeat-containing protein</fullName>
    </recommendedName>
</protein>
<dbReference type="SUPFAM" id="SSF81901">
    <property type="entry name" value="HCP-like"/>
    <property type="match status" value="1"/>
</dbReference>
<evidence type="ECO:0000313" key="4">
    <source>
        <dbReference type="EMBL" id="KAK9037218.1"/>
    </source>
</evidence>
<feature type="repeat" description="PPR" evidence="3">
    <location>
        <begin position="151"/>
        <end position="185"/>
    </location>
</feature>
<dbReference type="InterPro" id="IPR011990">
    <property type="entry name" value="TPR-like_helical_dom_sf"/>
</dbReference>
<feature type="repeat" description="PPR" evidence="3">
    <location>
        <begin position="467"/>
        <end position="501"/>
    </location>
</feature>
<keyword evidence="2" id="KW-0677">Repeat</keyword>
<evidence type="ECO:0000256" key="1">
    <source>
        <dbReference type="ARBA" id="ARBA00007626"/>
    </source>
</evidence>
<dbReference type="Pfam" id="PF01535">
    <property type="entry name" value="PPR"/>
    <property type="match status" value="3"/>
</dbReference>
<evidence type="ECO:0008006" key="6">
    <source>
        <dbReference type="Google" id="ProtNLM"/>
    </source>
</evidence>
<feature type="repeat" description="PPR" evidence="3">
    <location>
        <begin position="432"/>
        <end position="466"/>
    </location>
</feature>
<dbReference type="PANTHER" id="PTHR47939">
    <property type="entry name" value="MEMBRANE-ASSOCIATED SALT-INDUCIBLE PROTEIN-LIKE"/>
    <property type="match status" value="1"/>
</dbReference>
<sequence length="681" mass="76534">MRPVTDIATRISRALISASNQALPNPIWTPSLEQTLHRIGCRDSLSPSLVSRVIDSFPSSHHSLALGFFNWASQKPGFSHDSISYHSILKSLLSSRQFNAIETVLKQVKAQKLSLDSSVYRFMITSLIKGKKTQNAFRVFNEVNSLSAELGSELCNSLLAALVSDGYFADSQKVFDEMFQKGIVFNTLGFGLYVWSLCKNGEMNKVLSLIDEVKERSAWDVNGSIIAVLVVHGLCFSSRASEAFWVLDELRSRDCKPDFIAYRIVAEAFTMTNNVAERELVLKKKRKLGVAPRSNDYREFILVLIMEKRISEARDLGKAIVSGNFPIEDDVLNALIGSVSRINPGSAIMFLNHMVEKGRLPTLSTLSNLSKNLCKHSKGDELWEVYQVLSSHGYFSDLESYNVMVSFLCRAGRLREAYKVLQEMKAKGLAPNVLFYNHLMEACCREDLVRPAKRLWDEMFANGCPGNLSTYNILIGKLSQIGEAKEAVHLFYRMAEKGVTPDVTTYTTLLEGLCEESDFKSAFEIFNKSVEQDVRLAQTILNSFVMHLCRKGQFLVASKLLCVLNTDIAHSDTHVAMLKWLADAKEIQFAINHIQRVRETSLLTLQAIFSKLVTTVSSTSRSDSIGQLLHAIKEKVPVDRNIYRGPKQHQLLHSPRLYDVHKPMDIPTSKLQPSFLPNSML</sequence>
<reference evidence="4 5" key="1">
    <citation type="journal article" date="2024" name="G3 (Bethesda)">
        <title>Genome assembly of Hibiscus sabdariffa L. provides insights into metabolisms of medicinal natural products.</title>
        <authorList>
            <person name="Kim T."/>
        </authorList>
    </citation>
    <scope>NUCLEOTIDE SEQUENCE [LARGE SCALE GENOMIC DNA]</scope>
    <source>
        <strain evidence="4">TK-2024</strain>
        <tissue evidence="4">Old leaves</tissue>
    </source>
</reference>
<dbReference type="InterPro" id="IPR002885">
    <property type="entry name" value="PPR_rpt"/>
</dbReference>
<evidence type="ECO:0000313" key="5">
    <source>
        <dbReference type="Proteomes" id="UP001396334"/>
    </source>
</evidence>
<dbReference type="PROSITE" id="PS51375">
    <property type="entry name" value="PPR"/>
    <property type="match status" value="5"/>
</dbReference>